<name>A0A2A6CQQ4_PRIPA</name>
<comment type="subcellular location">
    <subcellularLocation>
        <location evidence="1">Secreted</location>
    </subcellularLocation>
</comment>
<dbReference type="OrthoDB" id="5849824at2759"/>
<evidence type="ECO:0000256" key="3">
    <source>
        <dbReference type="ARBA" id="ARBA00022525"/>
    </source>
</evidence>
<reference evidence="6" key="1">
    <citation type="journal article" date="2008" name="Nat. Genet.">
        <title>The Pristionchus pacificus genome provides a unique perspective on nematode lifestyle and parasitism.</title>
        <authorList>
            <person name="Dieterich C."/>
            <person name="Clifton S.W."/>
            <person name="Schuster L.N."/>
            <person name="Chinwalla A."/>
            <person name="Delehaunty K."/>
            <person name="Dinkelacker I."/>
            <person name="Fulton L."/>
            <person name="Fulton R."/>
            <person name="Godfrey J."/>
            <person name="Minx P."/>
            <person name="Mitreva M."/>
            <person name="Roeseler W."/>
            <person name="Tian H."/>
            <person name="Witte H."/>
            <person name="Yang S.P."/>
            <person name="Wilson R.K."/>
            <person name="Sommer R.J."/>
        </authorList>
    </citation>
    <scope>NUCLEOTIDE SEQUENCE [LARGE SCALE GENOMIC DNA]</scope>
    <source>
        <strain evidence="6">PS312</strain>
    </source>
</reference>
<dbReference type="GO" id="GO:0005576">
    <property type="term" value="C:extracellular region"/>
    <property type="evidence" value="ECO:0007669"/>
    <property type="project" value="UniProtKB-SubCell"/>
</dbReference>
<dbReference type="InterPro" id="IPR001534">
    <property type="entry name" value="Transthyretin-like"/>
</dbReference>
<dbReference type="PANTHER" id="PTHR21700:SF3">
    <property type="entry name" value="TRANSTHYRETIN-LIKE PROTEIN 5"/>
    <property type="match status" value="1"/>
</dbReference>
<comment type="similarity">
    <text evidence="2">Belongs to the nematode transthyretin-like family.</text>
</comment>
<evidence type="ECO:0000256" key="4">
    <source>
        <dbReference type="ARBA" id="ARBA00022729"/>
    </source>
</evidence>
<dbReference type="Pfam" id="PF01060">
    <property type="entry name" value="TTR-52"/>
    <property type="match status" value="1"/>
</dbReference>
<keyword evidence="4" id="KW-0732">Signal</keyword>
<dbReference type="InterPro" id="IPR038479">
    <property type="entry name" value="Transthyretin-like_sf"/>
</dbReference>
<evidence type="ECO:0000256" key="2">
    <source>
        <dbReference type="ARBA" id="ARBA00010112"/>
    </source>
</evidence>
<accession>A0A2A6CQQ4</accession>
<dbReference type="PANTHER" id="PTHR21700">
    <property type="entry name" value="TRANSTHYRETIN-LIKE FAMILY PROTEIN-RELATED"/>
    <property type="match status" value="1"/>
</dbReference>
<keyword evidence="3" id="KW-0964">Secreted</keyword>
<reference evidence="5" key="2">
    <citation type="submission" date="2022-06" db="UniProtKB">
        <authorList>
            <consortium name="EnsemblMetazoa"/>
        </authorList>
    </citation>
    <scope>IDENTIFICATION</scope>
    <source>
        <strain evidence="5">PS312</strain>
    </source>
</reference>
<dbReference type="Gene3D" id="2.60.40.3330">
    <property type="match status" value="1"/>
</dbReference>
<gene>
    <name evidence="5" type="primary">WBGene00109314</name>
</gene>
<sequence length="141" mass="15591">MRTFLLLSFFPLLISSLGFTQSAGVRGILMCNDKPATNVKVKLYDEDTGPDFDDLMDSGKSDGEGRFSLAGHTSEFTPIDPKLNIYHDCDDGIKPCQRRITIYIPNKYITKGETPSTIYDAGTVQLAGKFAGETRDCINRV</sequence>
<evidence type="ECO:0000256" key="1">
    <source>
        <dbReference type="ARBA" id="ARBA00004613"/>
    </source>
</evidence>
<dbReference type="EnsemblMetazoa" id="PPA19760.1">
    <property type="protein sequence ID" value="PPA19760.1"/>
    <property type="gene ID" value="WBGene00109314"/>
</dbReference>
<evidence type="ECO:0000313" key="5">
    <source>
        <dbReference type="EnsemblMetazoa" id="PPA19760.1"/>
    </source>
</evidence>
<organism evidence="5 6">
    <name type="scientific">Pristionchus pacificus</name>
    <name type="common">Parasitic nematode worm</name>
    <dbReference type="NCBI Taxonomy" id="54126"/>
    <lineage>
        <taxon>Eukaryota</taxon>
        <taxon>Metazoa</taxon>
        <taxon>Ecdysozoa</taxon>
        <taxon>Nematoda</taxon>
        <taxon>Chromadorea</taxon>
        <taxon>Rhabditida</taxon>
        <taxon>Rhabditina</taxon>
        <taxon>Diplogasteromorpha</taxon>
        <taxon>Diplogasteroidea</taxon>
        <taxon>Neodiplogasteridae</taxon>
        <taxon>Pristionchus</taxon>
    </lineage>
</organism>
<dbReference type="AlphaFoldDB" id="A0A2A6CQQ4"/>
<dbReference type="Proteomes" id="UP000005239">
    <property type="component" value="Unassembled WGS sequence"/>
</dbReference>
<keyword evidence="6" id="KW-1185">Reference proteome</keyword>
<dbReference type="GO" id="GO:0009986">
    <property type="term" value="C:cell surface"/>
    <property type="evidence" value="ECO:0007669"/>
    <property type="project" value="InterPro"/>
</dbReference>
<protein>
    <submittedName>
        <fullName evidence="5">Ttr-8</fullName>
    </submittedName>
</protein>
<proteinExistence type="inferred from homology"/>
<accession>A0A8R1YEF4</accession>
<evidence type="ECO:0000313" key="6">
    <source>
        <dbReference type="Proteomes" id="UP000005239"/>
    </source>
</evidence>